<dbReference type="InterPro" id="IPR031621">
    <property type="entry name" value="HisKA_7TM"/>
</dbReference>
<evidence type="ECO:0000259" key="2">
    <source>
        <dbReference type="Pfam" id="PF16927"/>
    </source>
</evidence>
<evidence type="ECO:0000313" key="4">
    <source>
        <dbReference type="Proteomes" id="UP000245523"/>
    </source>
</evidence>
<feature type="transmembrane region" description="Helical" evidence="1">
    <location>
        <begin position="65"/>
        <end position="84"/>
    </location>
</feature>
<keyword evidence="1" id="KW-0812">Transmembrane</keyword>
<keyword evidence="4" id="KW-1185">Reference proteome</keyword>
<accession>A0ABX5LPQ6</accession>
<reference evidence="3 4" key="1">
    <citation type="submission" date="2018-05" db="EMBL/GenBank/DDBJ databases">
        <title>Animal gut microbial communities from fecal samples from Wisconsin, USA.</title>
        <authorList>
            <person name="Neumann A."/>
        </authorList>
    </citation>
    <scope>NUCLEOTIDE SEQUENCE [LARGE SCALE GENOMIC DNA]</scope>
    <source>
        <strain evidence="3 4">UWS4</strain>
    </source>
</reference>
<feature type="transmembrane region" description="Helical" evidence="1">
    <location>
        <begin position="170"/>
        <end position="191"/>
    </location>
</feature>
<gene>
    <name evidence="3" type="ORF">B0H50_10256</name>
</gene>
<dbReference type="RefSeq" id="WP_109587162.1">
    <property type="nucleotide sequence ID" value="NZ_JAXEIU010000031.1"/>
</dbReference>
<proteinExistence type="predicted"/>
<feature type="transmembrane region" description="Helical" evidence="1">
    <location>
        <begin position="138"/>
        <end position="163"/>
    </location>
</feature>
<name>A0ABX5LPQ6_9BACT</name>
<dbReference type="EMBL" id="QGHD01000002">
    <property type="protein sequence ID" value="PWL03884.1"/>
    <property type="molecule type" value="Genomic_DNA"/>
</dbReference>
<feature type="domain" description="Histidine kinase N-terminal 7TM region" evidence="2">
    <location>
        <begin position="9"/>
        <end position="219"/>
    </location>
</feature>
<feature type="transmembrane region" description="Helical" evidence="1">
    <location>
        <begin position="31"/>
        <end position="53"/>
    </location>
</feature>
<dbReference type="Proteomes" id="UP000245523">
    <property type="component" value="Unassembled WGS sequence"/>
</dbReference>
<evidence type="ECO:0000313" key="3">
    <source>
        <dbReference type="EMBL" id="PWL03884.1"/>
    </source>
</evidence>
<sequence>MIITYLILMFAVSVVNLFILYFLFPKKRLNAYYTSIFHFLIVAQLGHVFLALSTNIEEALLANKIAYIGAAFFPMLAFLGVLDVCQIKVSRKIYTLLFLPSLFVFATACTAGFLPWYYISAKYVVTMGVGNFEAEFGPLHLCFNLMILFYMFACLGVWFYAFIRKKKVSLYNLAFIAIIGIVCGESFFVSRKLGSDMLVMPAVYVIIEIILLFMACRMQRYDLSSLIFDEVKKNEKKVAYVSITSAFRYVGANEKAQTYFPELNYRRIDSELNDSTEVCKAFREAIVQTMVAENSTHYFHFGNDSYKCQVISVSYGGKSSGYLLRIEKVFSVQNLGVVNV</sequence>
<feature type="transmembrane region" description="Helical" evidence="1">
    <location>
        <begin position="6"/>
        <end position="24"/>
    </location>
</feature>
<evidence type="ECO:0000256" key="1">
    <source>
        <dbReference type="SAM" id="Phobius"/>
    </source>
</evidence>
<feature type="transmembrane region" description="Helical" evidence="1">
    <location>
        <begin position="197"/>
        <end position="216"/>
    </location>
</feature>
<dbReference type="Pfam" id="PF16927">
    <property type="entry name" value="HisKA_7TM"/>
    <property type="match status" value="1"/>
</dbReference>
<keyword evidence="1" id="KW-1133">Transmembrane helix</keyword>
<keyword evidence="1" id="KW-0472">Membrane</keyword>
<organism evidence="3 4">
    <name type="scientific">Hallerella porci</name>
    <dbReference type="NCBI Taxonomy" id="1945871"/>
    <lineage>
        <taxon>Bacteria</taxon>
        <taxon>Pseudomonadati</taxon>
        <taxon>Fibrobacterota</taxon>
        <taxon>Fibrobacteria</taxon>
        <taxon>Fibrobacterales</taxon>
        <taxon>Fibrobacteraceae</taxon>
        <taxon>Hallerella</taxon>
    </lineage>
</organism>
<protein>
    <submittedName>
        <fullName evidence="3">Histidine kinase-like protein</fullName>
    </submittedName>
</protein>
<feature type="transmembrane region" description="Helical" evidence="1">
    <location>
        <begin position="96"/>
        <end position="118"/>
    </location>
</feature>
<comment type="caution">
    <text evidence="3">The sequence shown here is derived from an EMBL/GenBank/DDBJ whole genome shotgun (WGS) entry which is preliminary data.</text>
</comment>